<feature type="non-terminal residue" evidence="1">
    <location>
        <position position="1"/>
    </location>
</feature>
<evidence type="ECO:0000313" key="1">
    <source>
        <dbReference type="EMBL" id="RPA76541.1"/>
    </source>
</evidence>
<dbReference type="EMBL" id="ML119742">
    <property type="protein sequence ID" value="RPA76541.1"/>
    <property type="molecule type" value="Genomic_DNA"/>
</dbReference>
<dbReference type="PANTHER" id="PTHR46579:SF1">
    <property type="entry name" value="F5_8 TYPE C DOMAIN-CONTAINING PROTEIN"/>
    <property type="match status" value="1"/>
</dbReference>
<evidence type="ECO:0000313" key="2">
    <source>
        <dbReference type="Proteomes" id="UP000275078"/>
    </source>
</evidence>
<organism evidence="1 2">
    <name type="scientific">Ascobolus immersus RN42</name>
    <dbReference type="NCBI Taxonomy" id="1160509"/>
    <lineage>
        <taxon>Eukaryota</taxon>
        <taxon>Fungi</taxon>
        <taxon>Dikarya</taxon>
        <taxon>Ascomycota</taxon>
        <taxon>Pezizomycotina</taxon>
        <taxon>Pezizomycetes</taxon>
        <taxon>Pezizales</taxon>
        <taxon>Ascobolaceae</taxon>
        <taxon>Ascobolus</taxon>
    </lineage>
</organism>
<proteinExistence type="predicted"/>
<dbReference type="Proteomes" id="UP000275078">
    <property type="component" value="Unassembled WGS sequence"/>
</dbReference>
<dbReference type="PANTHER" id="PTHR46579">
    <property type="entry name" value="F5/8 TYPE C DOMAIN-CONTAINING PROTEIN-RELATED"/>
    <property type="match status" value="1"/>
</dbReference>
<reference evidence="1 2" key="1">
    <citation type="journal article" date="2018" name="Nat. Ecol. Evol.">
        <title>Pezizomycetes genomes reveal the molecular basis of ectomycorrhizal truffle lifestyle.</title>
        <authorList>
            <person name="Murat C."/>
            <person name="Payen T."/>
            <person name="Noel B."/>
            <person name="Kuo A."/>
            <person name="Morin E."/>
            <person name="Chen J."/>
            <person name="Kohler A."/>
            <person name="Krizsan K."/>
            <person name="Balestrini R."/>
            <person name="Da Silva C."/>
            <person name="Montanini B."/>
            <person name="Hainaut M."/>
            <person name="Levati E."/>
            <person name="Barry K.W."/>
            <person name="Belfiori B."/>
            <person name="Cichocki N."/>
            <person name="Clum A."/>
            <person name="Dockter R.B."/>
            <person name="Fauchery L."/>
            <person name="Guy J."/>
            <person name="Iotti M."/>
            <person name="Le Tacon F."/>
            <person name="Lindquist E.A."/>
            <person name="Lipzen A."/>
            <person name="Malagnac F."/>
            <person name="Mello A."/>
            <person name="Molinier V."/>
            <person name="Miyauchi S."/>
            <person name="Poulain J."/>
            <person name="Riccioni C."/>
            <person name="Rubini A."/>
            <person name="Sitrit Y."/>
            <person name="Splivallo R."/>
            <person name="Traeger S."/>
            <person name="Wang M."/>
            <person name="Zifcakova L."/>
            <person name="Wipf D."/>
            <person name="Zambonelli A."/>
            <person name="Paolocci F."/>
            <person name="Nowrousian M."/>
            <person name="Ottonello S."/>
            <person name="Baldrian P."/>
            <person name="Spatafora J.W."/>
            <person name="Henrissat B."/>
            <person name="Nagy L.G."/>
            <person name="Aury J.M."/>
            <person name="Wincker P."/>
            <person name="Grigoriev I.V."/>
            <person name="Bonfante P."/>
            <person name="Martin F.M."/>
        </authorList>
    </citation>
    <scope>NUCLEOTIDE SEQUENCE [LARGE SCALE GENOMIC DNA]</scope>
    <source>
        <strain evidence="1 2">RN42</strain>
    </source>
</reference>
<keyword evidence="2" id="KW-1185">Reference proteome</keyword>
<protein>
    <submittedName>
        <fullName evidence="1">Uncharacterized protein</fullName>
    </submittedName>
</protein>
<gene>
    <name evidence="1" type="ORF">BJ508DRAFT_199973</name>
</gene>
<dbReference type="OrthoDB" id="2443892at2759"/>
<sequence length="108" mass="13388">KAANWQRFVYLQSPIYFKKYLPEYHYDQWMNLVQAMRLSTYKVIDEAEVDEIEERFLQFVEYYEREFYCYDLDRVHACQPVIHQLRHIADAIRFAGPLYVYAQWSMER</sequence>
<feature type="non-terminal residue" evidence="1">
    <location>
        <position position="108"/>
    </location>
</feature>
<name>A0A3N4HX44_ASCIM</name>
<dbReference type="AlphaFoldDB" id="A0A3N4HX44"/>
<accession>A0A3N4HX44</accession>